<dbReference type="InterPro" id="IPR051560">
    <property type="entry name" value="MAM_domain-containing"/>
</dbReference>
<dbReference type="PANTHER" id="PTHR23282:SF142">
    <property type="entry name" value="MAM DOMAIN-CONTAINING PROTEIN"/>
    <property type="match status" value="1"/>
</dbReference>
<feature type="domain" description="MAM" evidence="1">
    <location>
        <begin position="30"/>
        <end position="160"/>
    </location>
</feature>
<reference evidence="2 3" key="1">
    <citation type="submission" date="2020-06" db="EMBL/GenBank/DDBJ databases">
        <authorList>
            <person name="Li R."/>
            <person name="Bekaert M."/>
        </authorList>
    </citation>
    <scope>NUCLEOTIDE SEQUENCE [LARGE SCALE GENOMIC DNA]</scope>
    <source>
        <strain evidence="3">wild</strain>
    </source>
</reference>
<dbReference type="PANTHER" id="PTHR23282">
    <property type="entry name" value="APICAL ENDOSOMAL GLYCOPROTEIN PRECURSOR"/>
    <property type="match status" value="1"/>
</dbReference>
<protein>
    <recommendedName>
        <fullName evidence="1">MAM domain-containing protein</fullName>
    </recommendedName>
</protein>
<gene>
    <name evidence="2" type="ORF">MCOR_54466</name>
</gene>
<organism evidence="2 3">
    <name type="scientific">Mytilus coruscus</name>
    <name type="common">Sea mussel</name>
    <dbReference type="NCBI Taxonomy" id="42192"/>
    <lineage>
        <taxon>Eukaryota</taxon>
        <taxon>Metazoa</taxon>
        <taxon>Spiralia</taxon>
        <taxon>Lophotrochozoa</taxon>
        <taxon>Mollusca</taxon>
        <taxon>Bivalvia</taxon>
        <taxon>Autobranchia</taxon>
        <taxon>Pteriomorphia</taxon>
        <taxon>Mytilida</taxon>
        <taxon>Mytiloidea</taxon>
        <taxon>Mytilidae</taxon>
        <taxon>Mytilinae</taxon>
        <taxon>Mytilus</taxon>
    </lineage>
</organism>
<accession>A0A6J8ERJ4</accession>
<dbReference type="Proteomes" id="UP000507470">
    <property type="component" value="Unassembled WGS sequence"/>
</dbReference>
<evidence type="ECO:0000313" key="2">
    <source>
        <dbReference type="EMBL" id="CAC5422416.1"/>
    </source>
</evidence>
<sequence>MYSKENLLLQRIQKTETELIKCRLIRDVISSCTYEYLEEPNCQFYNDRSGLDYADWIKYYNKTPSEDTGPESAIGGKYYMYIETSTMNSGQNARLISSLLSTDTQLCLSFYYHMFGDSIGELQVIINTPGSNQIIFRKSNSQGNYWHYKQLFLQPASQFQQDLRNADIALSSN</sequence>
<dbReference type="InterPro" id="IPR013320">
    <property type="entry name" value="ConA-like_dom_sf"/>
</dbReference>
<dbReference type="OrthoDB" id="291007at2759"/>
<dbReference type="InterPro" id="IPR000998">
    <property type="entry name" value="MAM_dom"/>
</dbReference>
<dbReference type="SMART" id="SM00137">
    <property type="entry name" value="MAM"/>
    <property type="match status" value="1"/>
</dbReference>
<proteinExistence type="predicted"/>
<dbReference type="GO" id="GO:0016020">
    <property type="term" value="C:membrane"/>
    <property type="evidence" value="ECO:0007669"/>
    <property type="project" value="InterPro"/>
</dbReference>
<evidence type="ECO:0000259" key="1">
    <source>
        <dbReference type="PROSITE" id="PS50060"/>
    </source>
</evidence>
<dbReference type="EMBL" id="CACVKT020009596">
    <property type="protein sequence ID" value="CAC5422416.1"/>
    <property type="molecule type" value="Genomic_DNA"/>
</dbReference>
<dbReference type="PROSITE" id="PS50060">
    <property type="entry name" value="MAM_2"/>
    <property type="match status" value="1"/>
</dbReference>
<dbReference type="SUPFAM" id="SSF49899">
    <property type="entry name" value="Concanavalin A-like lectins/glucanases"/>
    <property type="match status" value="1"/>
</dbReference>
<evidence type="ECO:0000313" key="3">
    <source>
        <dbReference type="Proteomes" id="UP000507470"/>
    </source>
</evidence>
<dbReference type="AlphaFoldDB" id="A0A6J8ERJ4"/>
<dbReference type="Pfam" id="PF00629">
    <property type="entry name" value="MAM"/>
    <property type="match status" value="1"/>
</dbReference>
<dbReference type="CDD" id="cd06263">
    <property type="entry name" value="MAM"/>
    <property type="match status" value="1"/>
</dbReference>
<name>A0A6J8ERJ4_MYTCO</name>
<keyword evidence="3" id="KW-1185">Reference proteome</keyword>
<dbReference type="Gene3D" id="2.60.120.200">
    <property type="match status" value="1"/>
</dbReference>